<dbReference type="FunFam" id="3.30.420.40:FF:000545">
    <property type="entry name" value="Endoplasmic reticulum chaperone BiP"/>
    <property type="match status" value="1"/>
</dbReference>
<dbReference type="OMA" id="ACECAKH"/>
<keyword evidence="5" id="KW-1185">Reference proteome</keyword>
<dbReference type="Gene3D" id="2.60.34.10">
    <property type="entry name" value="Substrate Binding Domain Of DNAk, Chain A, domain 1"/>
    <property type="match status" value="1"/>
</dbReference>
<dbReference type="AlphaFoldDB" id="A0A118H027"/>
<evidence type="ECO:0000256" key="3">
    <source>
        <dbReference type="ARBA" id="ARBA00022840"/>
    </source>
</evidence>
<dbReference type="Gene3D" id="3.30.420.40">
    <property type="match status" value="3"/>
</dbReference>
<dbReference type="InterPro" id="IPR029047">
    <property type="entry name" value="HSP70_peptide-bd_sf"/>
</dbReference>
<keyword evidence="3" id="KW-0067">ATP-binding</keyword>
<dbReference type="InterPro" id="IPR013126">
    <property type="entry name" value="Hsp_70_fam"/>
</dbReference>
<keyword evidence="2" id="KW-0547">Nucleotide-binding</keyword>
<dbReference type="SUPFAM" id="SSF53067">
    <property type="entry name" value="Actin-like ATPase domain"/>
    <property type="match status" value="2"/>
</dbReference>
<dbReference type="PROSITE" id="PS00329">
    <property type="entry name" value="HSP70_2"/>
    <property type="match status" value="1"/>
</dbReference>
<keyword evidence="4" id="KW-0346">Stress response</keyword>
<evidence type="ECO:0000313" key="5">
    <source>
        <dbReference type="Proteomes" id="UP000243975"/>
    </source>
</evidence>
<dbReference type="InterPro" id="IPR018181">
    <property type="entry name" value="Heat_shock_70_CS"/>
</dbReference>
<comment type="similarity">
    <text evidence="1">Belongs to the heat shock protein 70 family.</text>
</comment>
<dbReference type="GO" id="GO:0005524">
    <property type="term" value="F:ATP binding"/>
    <property type="evidence" value="ECO:0007669"/>
    <property type="project" value="UniProtKB-KW"/>
</dbReference>
<sequence>MKGVAQTFPGSTVEKTAITVPTYFNDSQRQSTKDAAKIAGLEVLCMINEPTVAAIAYALDKRASTDGKRNVLVFDLGGGTFDVSLLTIDKGGVIKIKATGGDTHLGGENFDNRMLRVHCERAKRIISTAILTTIDIDCLFNGVDFSAKFTHAKFEEVNMDLFKKCIKTAKTCLKDENMDKENIDEVVLFGGSTRIPKRIIPDEAVAYDAGYLATNLSDLSDEVVRGLKLIVVTPLSLDDYQTAGLVMVYQGERLRSSKNYLLGQLSLSGLPSAPRGGIEIKICYEIDDNRILHASARELTTSRNKAIKITNGGGLSKAEIAKMIKDAKRYKQEDEAHIKKAMAHKALND</sequence>
<reference evidence="4 5" key="1">
    <citation type="journal article" date="2016" name="Sci. Rep.">
        <title>The genome sequence of the outbreeding globe artichoke constructed de novo incorporating a phase-aware low-pass sequencing strategy of F1 progeny.</title>
        <authorList>
            <person name="Scaglione D."/>
            <person name="Reyes-Chin-Wo S."/>
            <person name="Acquadro A."/>
            <person name="Froenicke L."/>
            <person name="Portis E."/>
            <person name="Beitel C."/>
            <person name="Tirone M."/>
            <person name="Mauro R."/>
            <person name="Lo Monaco A."/>
            <person name="Mauromicale G."/>
            <person name="Faccioli P."/>
            <person name="Cattivelli L."/>
            <person name="Rieseberg L."/>
            <person name="Michelmore R."/>
            <person name="Lanteri S."/>
        </authorList>
    </citation>
    <scope>NUCLEOTIDE SEQUENCE [LARGE SCALE GENOMIC DNA]</scope>
    <source>
        <strain evidence="4">2C</strain>
    </source>
</reference>
<dbReference type="EMBL" id="LEKV01008421">
    <property type="protein sequence ID" value="KVG22458.1"/>
    <property type="molecule type" value="Genomic_DNA"/>
</dbReference>
<dbReference type="Proteomes" id="UP000243975">
    <property type="component" value="Unassembled WGS sequence"/>
</dbReference>
<evidence type="ECO:0000313" key="4">
    <source>
        <dbReference type="EMBL" id="KVG22458.1"/>
    </source>
</evidence>
<dbReference type="Gramene" id="KVG22458">
    <property type="protein sequence ID" value="KVG22458"/>
    <property type="gene ID" value="Ccrd_026522"/>
</dbReference>
<name>A0A118H027_CYNCS</name>
<evidence type="ECO:0000256" key="2">
    <source>
        <dbReference type="ARBA" id="ARBA00022741"/>
    </source>
</evidence>
<organism evidence="4 5">
    <name type="scientific">Cynara cardunculus var. scolymus</name>
    <name type="common">Globe artichoke</name>
    <name type="synonym">Cynara scolymus</name>
    <dbReference type="NCBI Taxonomy" id="59895"/>
    <lineage>
        <taxon>Eukaryota</taxon>
        <taxon>Viridiplantae</taxon>
        <taxon>Streptophyta</taxon>
        <taxon>Embryophyta</taxon>
        <taxon>Tracheophyta</taxon>
        <taxon>Spermatophyta</taxon>
        <taxon>Magnoliopsida</taxon>
        <taxon>eudicotyledons</taxon>
        <taxon>Gunneridae</taxon>
        <taxon>Pentapetalae</taxon>
        <taxon>asterids</taxon>
        <taxon>campanulids</taxon>
        <taxon>Asterales</taxon>
        <taxon>Asteraceae</taxon>
        <taxon>Carduoideae</taxon>
        <taxon>Cardueae</taxon>
        <taxon>Carduinae</taxon>
        <taxon>Cynara</taxon>
    </lineage>
</organism>
<dbReference type="Pfam" id="PF00012">
    <property type="entry name" value="HSP70"/>
    <property type="match status" value="2"/>
</dbReference>
<dbReference type="Gene3D" id="3.90.640.10">
    <property type="entry name" value="Actin, Chain A, domain 4"/>
    <property type="match status" value="2"/>
</dbReference>
<dbReference type="PANTHER" id="PTHR19375">
    <property type="entry name" value="HEAT SHOCK PROTEIN 70KDA"/>
    <property type="match status" value="1"/>
</dbReference>
<gene>
    <name evidence="4" type="ORF">Ccrd_026522</name>
</gene>
<dbReference type="SUPFAM" id="SSF100920">
    <property type="entry name" value="Heat shock protein 70kD (HSP70), peptide-binding domain"/>
    <property type="match status" value="1"/>
</dbReference>
<accession>A0A118H027</accession>
<proteinExistence type="inferred from homology"/>
<dbReference type="PRINTS" id="PR00301">
    <property type="entry name" value="HEATSHOCK70"/>
</dbReference>
<comment type="caution">
    <text evidence="4">The sequence shown here is derived from an EMBL/GenBank/DDBJ whole genome shotgun (WGS) entry which is preliminary data.</text>
</comment>
<protein>
    <submittedName>
        <fullName evidence="4">Heat shock protein 70, conserved site-containing protein</fullName>
    </submittedName>
</protein>
<dbReference type="STRING" id="59895.A0A118H027"/>
<dbReference type="GO" id="GO:0140662">
    <property type="term" value="F:ATP-dependent protein folding chaperone"/>
    <property type="evidence" value="ECO:0007669"/>
    <property type="project" value="InterPro"/>
</dbReference>
<dbReference type="InterPro" id="IPR043129">
    <property type="entry name" value="ATPase_NBD"/>
</dbReference>
<evidence type="ECO:0000256" key="1">
    <source>
        <dbReference type="ARBA" id="ARBA00007381"/>
    </source>
</evidence>